<dbReference type="OrthoDB" id="10286670at2759"/>
<gene>
    <name evidence="1" type="ORF">CU098_007016</name>
</gene>
<dbReference type="EMBL" id="PJQM01000688">
    <property type="protein sequence ID" value="RCI04417.1"/>
    <property type="molecule type" value="Genomic_DNA"/>
</dbReference>
<evidence type="ECO:0000313" key="2">
    <source>
        <dbReference type="Proteomes" id="UP000253551"/>
    </source>
</evidence>
<accession>A0A367KQI9</accession>
<comment type="caution">
    <text evidence="1">The sequence shown here is derived from an EMBL/GenBank/DDBJ whole genome shotgun (WGS) entry which is preliminary data.</text>
</comment>
<organism evidence="1 2">
    <name type="scientific">Rhizopus stolonifer</name>
    <name type="common">Rhizopus nigricans</name>
    <dbReference type="NCBI Taxonomy" id="4846"/>
    <lineage>
        <taxon>Eukaryota</taxon>
        <taxon>Fungi</taxon>
        <taxon>Fungi incertae sedis</taxon>
        <taxon>Mucoromycota</taxon>
        <taxon>Mucoromycotina</taxon>
        <taxon>Mucoromycetes</taxon>
        <taxon>Mucorales</taxon>
        <taxon>Mucorineae</taxon>
        <taxon>Rhizopodaceae</taxon>
        <taxon>Rhizopus</taxon>
    </lineage>
</organism>
<protein>
    <submittedName>
        <fullName evidence="1">Uncharacterized protein</fullName>
    </submittedName>
</protein>
<evidence type="ECO:0000313" key="1">
    <source>
        <dbReference type="EMBL" id="RCI04417.1"/>
    </source>
</evidence>
<reference evidence="1 2" key="1">
    <citation type="journal article" date="2018" name="G3 (Bethesda)">
        <title>Phylogenetic and Phylogenomic Definition of Rhizopus Species.</title>
        <authorList>
            <person name="Gryganskyi A.P."/>
            <person name="Golan J."/>
            <person name="Dolatabadi S."/>
            <person name="Mondo S."/>
            <person name="Robb S."/>
            <person name="Idnurm A."/>
            <person name="Muszewska A."/>
            <person name="Steczkiewicz K."/>
            <person name="Masonjones S."/>
            <person name="Liao H.L."/>
            <person name="Gajdeczka M.T."/>
            <person name="Anike F."/>
            <person name="Vuek A."/>
            <person name="Anishchenko I.M."/>
            <person name="Voigt K."/>
            <person name="de Hoog G.S."/>
            <person name="Smith M.E."/>
            <person name="Heitman J."/>
            <person name="Vilgalys R."/>
            <person name="Stajich J.E."/>
        </authorList>
    </citation>
    <scope>NUCLEOTIDE SEQUENCE [LARGE SCALE GENOMIC DNA]</scope>
    <source>
        <strain evidence="1 2">LSU 92-RS-03</strain>
    </source>
</reference>
<keyword evidence="2" id="KW-1185">Reference proteome</keyword>
<dbReference type="Proteomes" id="UP000253551">
    <property type="component" value="Unassembled WGS sequence"/>
</dbReference>
<proteinExistence type="predicted"/>
<name>A0A367KQI9_RHIST</name>
<dbReference type="AlphaFoldDB" id="A0A367KQI9"/>
<sequence>MSKVSYKAWSLLFESGKKYQINKDRYLLFEETRKAFRGEAIIRLSEDPVEEDNDSFKKILNQKSVQLLNRFDSLIQQEKRLLKHCLSHIIDLSNPELAALFQQQMPQLYSHEVTYETVKNELKITGSLSTSLTLNDEISFLEQMKQTFNAIFINMASSRKRNRHAECTNVDKATNLLDLVIGADDLYTEPGETTSNATKMVRVANDHFFGWSSGSTSSTSNLGGRKTDILLMGNDEILKINGQSRRKIFVSLTKDKWH</sequence>